<proteinExistence type="predicted"/>
<keyword evidence="2" id="KW-0812">Transmembrane</keyword>
<dbReference type="Proteomes" id="UP000325598">
    <property type="component" value="Unassembled WGS sequence"/>
</dbReference>
<organism evidence="3 4">
    <name type="scientific">Streptomyces angustmyceticus</name>
    <dbReference type="NCBI Taxonomy" id="285578"/>
    <lineage>
        <taxon>Bacteria</taxon>
        <taxon>Bacillati</taxon>
        <taxon>Actinomycetota</taxon>
        <taxon>Actinomycetes</taxon>
        <taxon>Kitasatosporales</taxon>
        <taxon>Streptomycetaceae</taxon>
        <taxon>Streptomyces</taxon>
    </lineage>
</organism>
<reference evidence="3 4" key="1">
    <citation type="submission" date="2019-10" db="EMBL/GenBank/DDBJ databases">
        <title>Whole genome shotgun sequence of Streptomyces angustmyceticus NBRC 3934.</title>
        <authorList>
            <person name="Hosoyama A."/>
            <person name="Ichikawa N."/>
            <person name="Kimura A."/>
            <person name="Kitahashi Y."/>
            <person name="Komaki H."/>
            <person name="Uohara A."/>
        </authorList>
    </citation>
    <scope>NUCLEOTIDE SEQUENCE [LARGE SCALE GENOMIC DNA]</scope>
    <source>
        <strain evidence="3 4">NBRC 3934</strain>
    </source>
</reference>
<evidence type="ECO:0000256" key="2">
    <source>
        <dbReference type="SAM" id="Phobius"/>
    </source>
</evidence>
<gene>
    <name evidence="3" type="ORF">San01_09280</name>
</gene>
<dbReference type="EMBL" id="BLAG01000004">
    <property type="protein sequence ID" value="GES28441.1"/>
    <property type="molecule type" value="Genomic_DNA"/>
</dbReference>
<keyword evidence="2" id="KW-0472">Membrane</keyword>
<dbReference type="AlphaFoldDB" id="A0A5J4L9C8"/>
<keyword evidence="4" id="KW-1185">Reference proteome</keyword>
<evidence type="ECO:0000313" key="4">
    <source>
        <dbReference type="Proteomes" id="UP000325598"/>
    </source>
</evidence>
<feature type="region of interest" description="Disordered" evidence="1">
    <location>
        <begin position="16"/>
        <end position="39"/>
    </location>
</feature>
<accession>A0A5J4L9C8</accession>
<name>A0A5J4L9C8_9ACTN</name>
<evidence type="ECO:0000256" key="1">
    <source>
        <dbReference type="SAM" id="MobiDB-lite"/>
    </source>
</evidence>
<keyword evidence="2" id="KW-1133">Transmembrane helix</keyword>
<evidence type="ECO:0000313" key="3">
    <source>
        <dbReference type="EMBL" id="GES28441.1"/>
    </source>
</evidence>
<sequence length="236" mass="25881">MGRGGDQRALLRRARRRIGRERASARASQEGAQESPRHHTDWAKIATAFTIITAAGGLLFTGISTYYSAQVSKDQLDQSREDAEAKARRQADLVSAWSYREKGGGSTGVISNRSKDPVTSVNVVISVIPGPHRKGASAPGVPYVLQIATVGPCSKITFPAKMMRDELGRSWTPDTDMRVDMIWFSDGRGKRWKHRTASYPTLLKDHPDLGDVRTRSNSFHTPLQAQVANAKPLPGC</sequence>
<comment type="caution">
    <text evidence="3">The sequence shown here is derived from an EMBL/GenBank/DDBJ whole genome shotgun (WGS) entry which is preliminary data.</text>
</comment>
<feature type="transmembrane region" description="Helical" evidence="2">
    <location>
        <begin position="45"/>
        <end position="67"/>
    </location>
</feature>
<protein>
    <submittedName>
        <fullName evidence="3">Uncharacterized protein</fullName>
    </submittedName>
</protein>